<feature type="transmembrane region" description="Helical" evidence="2">
    <location>
        <begin position="417"/>
        <end position="435"/>
    </location>
</feature>
<reference evidence="4" key="2">
    <citation type="submission" date="2023-01" db="EMBL/GenBank/DDBJ databases">
        <authorList>
            <person name="Sun Q."/>
            <person name="Evtushenko L."/>
        </authorList>
    </citation>
    <scope>NUCLEOTIDE SEQUENCE</scope>
    <source>
        <strain evidence="4">VKM Ac-1020</strain>
    </source>
</reference>
<feature type="transmembrane region" description="Helical" evidence="2">
    <location>
        <begin position="221"/>
        <end position="240"/>
    </location>
</feature>
<feature type="transmembrane region" description="Helical" evidence="2">
    <location>
        <begin position="349"/>
        <end position="373"/>
    </location>
</feature>
<organism evidence="4 5">
    <name type="scientific">Microbacterium barkeri</name>
    <dbReference type="NCBI Taxonomy" id="33917"/>
    <lineage>
        <taxon>Bacteria</taxon>
        <taxon>Bacillati</taxon>
        <taxon>Actinomycetota</taxon>
        <taxon>Actinomycetes</taxon>
        <taxon>Micrococcales</taxon>
        <taxon>Microbacteriaceae</taxon>
        <taxon>Microbacterium</taxon>
    </lineage>
</organism>
<feature type="compositionally biased region" description="Pro residues" evidence="1">
    <location>
        <begin position="270"/>
        <end position="283"/>
    </location>
</feature>
<feature type="domain" description="Phage shock protein PspC N-terminal" evidence="3">
    <location>
        <begin position="46"/>
        <end position="97"/>
    </location>
</feature>
<keyword evidence="2" id="KW-0472">Membrane</keyword>
<name>A0A9W6LXR1_9MICO</name>
<feature type="transmembrane region" description="Helical" evidence="2">
    <location>
        <begin position="67"/>
        <end position="91"/>
    </location>
</feature>
<protein>
    <recommendedName>
        <fullName evidence="3">Phage shock protein PspC N-terminal domain-containing protein</fullName>
    </recommendedName>
</protein>
<feature type="transmembrane region" description="Helical" evidence="2">
    <location>
        <begin position="190"/>
        <end position="215"/>
    </location>
</feature>
<comment type="caution">
    <text evidence="4">The sequence shown here is derived from an EMBL/GenBank/DDBJ whole genome shotgun (WGS) entry which is preliminary data.</text>
</comment>
<evidence type="ECO:0000259" key="3">
    <source>
        <dbReference type="Pfam" id="PF04024"/>
    </source>
</evidence>
<feature type="transmembrane region" description="Helical" evidence="2">
    <location>
        <begin position="385"/>
        <end position="410"/>
    </location>
</feature>
<keyword evidence="2" id="KW-0812">Transmembrane</keyword>
<keyword evidence="5" id="KW-1185">Reference proteome</keyword>
<dbReference type="RefSeq" id="WP_271174401.1">
    <property type="nucleotide sequence ID" value="NZ_BSEJ01000016.1"/>
</dbReference>
<feature type="region of interest" description="Disordered" evidence="1">
    <location>
        <begin position="256"/>
        <end position="288"/>
    </location>
</feature>
<dbReference type="InterPro" id="IPR007168">
    <property type="entry name" value="Phageshock_PspC_N"/>
</dbReference>
<evidence type="ECO:0000313" key="5">
    <source>
        <dbReference type="Proteomes" id="UP001142462"/>
    </source>
</evidence>
<dbReference type="AlphaFoldDB" id="A0A9W6LXR1"/>
<reference evidence="4" key="1">
    <citation type="journal article" date="2014" name="Int. J. Syst. Evol. Microbiol.">
        <title>Complete genome sequence of Corynebacterium casei LMG S-19264T (=DSM 44701T), isolated from a smear-ripened cheese.</title>
        <authorList>
            <consortium name="US DOE Joint Genome Institute (JGI-PGF)"/>
            <person name="Walter F."/>
            <person name="Albersmeier A."/>
            <person name="Kalinowski J."/>
            <person name="Ruckert C."/>
        </authorList>
    </citation>
    <scope>NUCLEOTIDE SEQUENCE</scope>
    <source>
        <strain evidence="4">VKM Ac-1020</strain>
    </source>
</reference>
<feature type="region of interest" description="Disordered" evidence="1">
    <location>
        <begin position="1"/>
        <end position="28"/>
    </location>
</feature>
<evidence type="ECO:0000256" key="1">
    <source>
        <dbReference type="SAM" id="MobiDB-lite"/>
    </source>
</evidence>
<proteinExistence type="predicted"/>
<evidence type="ECO:0000256" key="2">
    <source>
        <dbReference type="SAM" id="Phobius"/>
    </source>
</evidence>
<gene>
    <name evidence="4" type="ORF">GCM10017576_28430</name>
</gene>
<accession>A0A9W6LXR1</accession>
<evidence type="ECO:0000313" key="4">
    <source>
        <dbReference type="EMBL" id="GLJ62712.1"/>
    </source>
</evidence>
<keyword evidence="2" id="KW-1133">Transmembrane helix</keyword>
<dbReference type="EMBL" id="BSEJ01000016">
    <property type="protein sequence ID" value="GLJ62712.1"/>
    <property type="molecule type" value="Genomic_DNA"/>
</dbReference>
<sequence length="583" mass="59990">MTESEPRGTEMTSAVGADGGAPAVEAPSRRPGGGFFDWVRSLGLVRTEGWIGGVCAAIARRTGADPVIVRGIFVVAAVLGFPALWLYALGWALLPDERGDIAIRLRTGSGPALVGIAIMIGFGALASWASATLMEDFLALAYPGRIVWTAIEASFWIAVVAAVAAFALWLVRRERPVGGVAALGPGRTALIVLVCVAAAIPILGIGFGVVVPAIFGYGSPVALLVGLAAVAAIAALGIWAGRRIASPVSGGGLGGVQGTPAARGTAGGPAVPPFEPAPSPEPPADGDFDAWRRQHEEWREQHDAWRAQQTDAERLARDEERARRQRAARAFAEEAARVRAARRAGRPRISLAFGASTLGLALVAGSAAALVVLGGGTWPIEPERASAALAAAAFAMSAVAAAGMVIAGVLRRRSGALAALAAIALAAGAGTALGANNVIGANSWQTIAVDGSSYEVTRAYGSLELWLMADGGGEGSATVVRRAGFTQVTVPPDVAADIRIHADDDTRVMVTRMSDAGFYESEDLPVPRDGIVEWAQDGAEADAPLRTVDITQTEGGEVSIWVLDEAEFGAVEPTPSADEESAR</sequence>
<dbReference type="Proteomes" id="UP001142462">
    <property type="component" value="Unassembled WGS sequence"/>
</dbReference>
<feature type="transmembrane region" description="Helical" evidence="2">
    <location>
        <begin position="146"/>
        <end position="170"/>
    </location>
</feature>
<feature type="transmembrane region" description="Helical" evidence="2">
    <location>
        <begin position="112"/>
        <end position="134"/>
    </location>
</feature>
<dbReference type="Pfam" id="PF04024">
    <property type="entry name" value="PspC"/>
    <property type="match status" value="1"/>
</dbReference>